<dbReference type="RefSeq" id="WP_136414547.1">
    <property type="nucleotide sequence ID" value="NZ_CP039396.1"/>
</dbReference>
<dbReference type="SUPFAM" id="SSF46548">
    <property type="entry name" value="alpha-helical ferredoxin"/>
    <property type="match status" value="1"/>
</dbReference>
<keyword evidence="3" id="KW-0408">Iron</keyword>
<dbReference type="PROSITE" id="PS00198">
    <property type="entry name" value="4FE4S_FER_1"/>
    <property type="match status" value="2"/>
</dbReference>
<dbReference type="InterPro" id="IPR003741">
    <property type="entry name" value="LUD_dom"/>
</dbReference>
<dbReference type="GO" id="GO:0051539">
    <property type="term" value="F:4 iron, 4 sulfur cluster binding"/>
    <property type="evidence" value="ECO:0007669"/>
    <property type="project" value="UniProtKB-KW"/>
</dbReference>
<proteinExistence type="predicted"/>
<dbReference type="InterPro" id="IPR037171">
    <property type="entry name" value="NagB/RpiA_transferase-like"/>
</dbReference>
<protein>
    <submittedName>
        <fullName evidence="6">Lactate utilization protein</fullName>
    </submittedName>
</protein>
<feature type="domain" description="4Fe-4S ferredoxin-type" evidence="5">
    <location>
        <begin position="291"/>
        <end position="321"/>
    </location>
</feature>
<evidence type="ECO:0000256" key="2">
    <source>
        <dbReference type="ARBA" id="ARBA00022723"/>
    </source>
</evidence>
<dbReference type="Pfam" id="PF02589">
    <property type="entry name" value="LUD_dom"/>
    <property type="match status" value="1"/>
</dbReference>
<dbReference type="SUPFAM" id="SSF100950">
    <property type="entry name" value="NagB/RpiA/CoA transferase-like"/>
    <property type="match status" value="1"/>
</dbReference>
<dbReference type="AlphaFoldDB" id="A0A4P7W2U5"/>
<dbReference type="Gene3D" id="3.30.70.20">
    <property type="match status" value="1"/>
</dbReference>
<name>A0A4P7W2U5_9BACT</name>
<evidence type="ECO:0000313" key="6">
    <source>
        <dbReference type="EMBL" id="QCD41740.1"/>
    </source>
</evidence>
<accession>A0A4P7W2U5</accession>
<evidence type="ECO:0000313" key="7">
    <source>
        <dbReference type="Proteomes" id="UP000297149"/>
    </source>
</evidence>
<dbReference type="InterPro" id="IPR017900">
    <property type="entry name" value="4Fe4S_Fe_S_CS"/>
</dbReference>
<evidence type="ECO:0000256" key="3">
    <source>
        <dbReference type="ARBA" id="ARBA00023004"/>
    </source>
</evidence>
<dbReference type="PANTHER" id="PTHR47153:SF2">
    <property type="entry name" value="LACTATE UTILIZATION PROTEIN B"/>
    <property type="match status" value="1"/>
</dbReference>
<dbReference type="KEGG" id="ddb:E7747_05255"/>
<keyword evidence="2" id="KW-0479">Metal-binding</keyword>
<feature type="domain" description="4Fe-4S ferredoxin-type" evidence="5">
    <location>
        <begin position="343"/>
        <end position="372"/>
    </location>
</feature>
<sequence>MSQVNQVKLGAKFIADTPHRISHDRCLWAARMRRDKTASQIPEWEEMRNLASQIKLHTLTHLDRYLEQFETRMKENGIHVHWAEDAEEHNRIIYEIFSSHGVKTVTKGKSMLMDECGMREYLEKRGIDIYEADLGERIQQLDNQRPSHIVMPAIHKLRGDVAKLFAEKLGSDPDIDDPHYLNSVMRKDMRQHYIKADAGMCGVNFAIAETGTIVVATNEGNADISANIPPLFVASMGIEKLIPRQRDLPLFIRLLSRSALGFDITQYTSHYTRPRKGQEMHVVIVDNGRSKRLAADYFEVLKCIRCGACMNTCPVFRRTSGISYDATYMGPIGIVLEPSYDLHRYARLPYSCTHCGSCGNVCPVKVPIPNYVFYWRTEIVEHHEDELIHRLEESGMALVLRNATNLSHAEKLGLWALRTLPKWLLNSSVNPWAKDHANPDPPKETFREYYKRTKNQGNAN</sequence>
<organism evidence="6 7">
    <name type="scientific">Duncaniella dubosii</name>
    <dbReference type="NCBI Taxonomy" id="2518971"/>
    <lineage>
        <taxon>Bacteria</taxon>
        <taxon>Pseudomonadati</taxon>
        <taxon>Bacteroidota</taxon>
        <taxon>Bacteroidia</taxon>
        <taxon>Bacteroidales</taxon>
        <taxon>Muribaculaceae</taxon>
        <taxon>Duncaniella</taxon>
    </lineage>
</organism>
<dbReference type="PANTHER" id="PTHR47153">
    <property type="entry name" value="LACTATE UTILIZATION PROTEIN B"/>
    <property type="match status" value="1"/>
</dbReference>
<gene>
    <name evidence="6" type="ORF">E7747_05255</name>
</gene>
<reference evidence="7" key="1">
    <citation type="submission" date="2019-02" db="EMBL/GenBank/DDBJ databases">
        <title>Isolation and identification of novel species under the genus Muribaculum.</title>
        <authorList>
            <person name="Miyake S."/>
            <person name="Ding Y."/>
            <person name="Low A."/>
            <person name="Soh M."/>
            <person name="Seedorf H."/>
        </authorList>
    </citation>
    <scope>NUCLEOTIDE SEQUENCE [LARGE SCALE GENOMIC DNA]</scope>
    <source>
        <strain evidence="7">H5</strain>
    </source>
</reference>
<evidence type="ECO:0000259" key="5">
    <source>
        <dbReference type="PROSITE" id="PS51379"/>
    </source>
</evidence>
<dbReference type="Proteomes" id="UP000297149">
    <property type="component" value="Chromosome"/>
</dbReference>
<keyword evidence="7" id="KW-1185">Reference proteome</keyword>
<evidence type="ECO:0000256" key="1">
    <source>
        <dbReference type="ARBA" id="ARBA00022485"/>
    </source>
</evidence>
<dbReference type="GO" id="GO:0046872">
    <property type="term" value="F:metal ion binding"/>
    <property type="evidence" value="ECO:0007669"/>
    <property type="project" value="UniProtKB-KW"/>
</dbReference>
<keyword evidence="4" id="KW-0411">Iron-sulfur</keyword>
<keyword evidence="1" id="KW-0004">4Fe-4S</keyword>
<dbReference type="Pfam" id="PF13183">
    <property type="entry name" value="Fer4_8"/>
    <property type="match status" value="1"/>
</dbReference>
<evidence type="ECO:0000256" key="4">
    <source>
        <dbReference type="ARBA" id="ARBA00023014"/>
    </source>
</evidence>
<dbReference type="InterPro" id="IPR017896">
    <property type="entry name" value="4Fe4S_Fe-S-bd"/>
</dbReference>
<dbReference type="InterPro" id="IPR024185">
    <property type="entry name" value="FTHF_cligase-like_sf"/>
</dbReference>
<dbReference type="InterPro" id="IPR004452">
    <property type="entry name" value="LutB/LldF"/>
</dbReference>
<dbReference type="EMBL" id="CP039396">
    <property type="protein sequence ID" value="QCD41740.1"/>
    <property type="molecule type" value="Genomic_DNA"/>
</dbReference>
<dbReference type="GO" id="GO:0006089">
    <property type="term" value="P:lactate metabolic process"/>
    <property type="evidence" value="ECO:0007669"/>
    <property type="project" value="InterPro"/>
</dbReference>
<dbReference type="Gene3D" id="3.40.50.10420">
    <property type="entry name" value="NagB/RpiA/CoA transferase-like"/>
    <property type="match status" value="1"/>
</dbReference>
<dbReference type="PROSITE" id="PS51379">
    <property type="entry name" value="4FE4S_FER_2"/>
    <property type="match status" value="2"/>
</dbReference>